<dbReference type="EMBL" id="JAIXNE010000002">
    <property type="protein sequence ID" value="MCA6075382.1"/>
    <property type="molecule type" value="Genomic_DNA"/>
</dbReference>
<accession>A0A9X1HUA0</accession>
<dbReference type="SUPFAM" id="SSF49265">
    <property type="entry name" value="Fibronectin type III"/>
    <property type="match status" value="1"/>
</dbReference>
<dbReference type="RefSeq" id="WP_225698484.1">
    <property type="nucleotide sequence ID" value="NZ_JAIXNE010000002.1"/>
</dbReference>
<comment type="caution">
    <text evidence="3">The sequence shown here is derived from an EMBL/GenBank/DDBJ whole genome shotgun (WGS) entry which is preliminary data.</text>
</comment>
<dbReference type="InterPro" id="IPR036116">
    <property type="entry name" value="FN3_sf"/>
</dbReference>
<gene>
    <name evidence="2" type="ORF">LDX50_10905</name>
    <name evidence="3" type="ORF">LDX50_16875</name>
    <name evidence="4" type="ORF">LDX50_22595</name>
</gene>
<sequence length="633" mass="69579">MNFSRFIYTLSLAVCLWLGSGIPALAQYSSENGLYEVDEIRGCPGLTITITNNNPSCDCTAGCSCDFDYNGDGNFEVKPNFYEYTYTDPGTYRMEILFDAVSDFITITIEDKPAPAFEIYACSGNSIALEVLDDNYDEYEINYGDGSPVVTIPVNSPVQTHTFPDGLARTITVKGLDAGWANNCSPAMRTFTPVPSLPAGQITGLAVTSDQQITLGLGTQADILYRMYIATNGGPYTLLKEFSDTRSTDIIDLLSTDENYYCFRLDAIDPCGGPAASSQEVCSIQLSGFNQNNINQLDWATNTPSGNFSIYRDGVFLSSAMNTERMLEDPDINCGITYCYNLQASYGGALSTSGEICILADNELPPAAVDHVSTVPNGNEVTLTWNYSAPPGSTIFNIYRSGDTQVPALIGTTTDLTFVDTQAGNSGFTTYCYEVFPEDLCGNANTENVVACVMRPQGAISLRDEVQISWPQYEGYSTGVAYYFVEKSYDGTNFFNVLQTSDTTFTETDNQPDQILYYRIHAFPNDGSIPVSYSYTIQLSKSNLLAFPEAFTPDGDGLNDVLEIRARYVQSYSIDVFNRWGELIFHSEDINNPWNGFYNGERVAQGAYVIKIRLVDESGRVTNRDGSILVLSH</sequence>
<dbReference type="Proteomes" id="UP001139409">
    <property type="component" value="Unassembled WGS sequence"/>
</dbReference>
<protein>
    <submittedName>
        <fullName evidence="3">Gliding motility-associated C-terminal domain-containing protein</fullName>
    </submittedName>
</protein>
<dbReference type="Gene3D" id="2.60.40.10">
    <property type="entry name" value="Immunoglobulins"/>
    <property type="match status" value="2"/>
</dbReference>
<proteinExistence type="predicted"/>
<evidence type="ECO:0000256" key="1">
    <source>
        <dbReference type="SAM" id="SignalP"/>
    </source>
</evidence>
<keyword evidence="1" id="KW-0732">Signal</keyword>
<organism evidence="3 5">
    <name type="scientific">Fulvivirga sedimenti</name>
    <dbReference type="NCBI Taxonomy" id="2879465"/>
    <lineage>
        <taxon>Bacteria</taxon>
        <taxon>Pseudomonadati</taxon>
        <taxon>Bacteroidota</taxon>
        <taxon>Cytophagia</taxon>
        <taxon>Cytophagales</taxon>
        <taxon>Fulvivirgaceae</taxon>
        <taxon>Fulvivirga</taxon>
    </lineage>
</organism>
<evidence type="ECO:0000313" key="3">
    <source>
        <dbReference type="EMBL" id="MCA6076559.1"/>
    </source>
</evidence>
<dbReference type="AlphaFoldDB" id="A0A9X1HUA0"/>
<name>A0A9X1HUA0_9BACT</name>
<reference evidence="3" key="1">
    <citation type="submission" date="2021-09" db="EMBL/GenBank/DDBJ databases">
        <title>Fulvivirga sp. isolated from coastal sediment.</title>
        <authorList>
            <person name="Yu H."/>
        </authorList>
    </citation>
    <scope>NUCLEOTIDE SEQUENCE</scope>
    <source>
        <strain evidence="3">1062</strain>
    </source>
</reference>
<keyword evidence="5" id="KW-1185">Reference proteome</keyword>
<dbReference type="EMBL" id="JAIXNE010000003">
    <property type="protein sequence ID" value="MCA6076559.1"/>
    <property type="molecule type" value="Genomic_DNA"/>
</dbReference>
<feature type="signal peptide" evidence="1">
    <location>
        <begin position="1"/>
        <end position="26"/>
    </location>
</feature>
<dbReference type="EMBL" id="JAIXNE010000004">
    <property type="protein sequence ID" value="MCA6077687.1"/>
    <property type="molecule type" value="Genomic_DNA"/>
</dbReference>
<dbReference type="InterPro" id="IPR026341">
    <property type="entry name" value="T9SS_type_B"/>
</dbReference>
<evidence type="ECO:0000313" key="4">
    <source>
        <dbReference type="EMBL" id="MCA6077687.1"/>
    </source>
</evidence>
<evidence type="ECO:0000313" key="5">
    <source>
        <dbReference type="Proteomes" id="UP001139409"/>
    </source>
</evidence>
<dbReference type="InterPro" id="IPR013783">
    <property type="entry name" value="Ig-like_fold"/>
</dbReference>
<dbReference type="Pfam" id="PF13585">
    <property type="entry name" value="CHU_C"/>
    <property type="match status" value="1"/>
</dbReference>
<dbReference type="NCBIfam" id="TIGR04131">
    <property type="entry name" value="Bac_Flav_CTERM"/>
    <property type="match status" value="1"/>
</dbReference>
<evidence type="ECO:0000313" key="2">
    <source>
        <dbReference type="EMBL" id="MCA6075382.1"/>
    </source>
</evidence>
<feature type="chain" id="PRO_5041195025" evidence="1">
    <location>
        <begin position="27"/>
        <end position="633"/>
    </location>
</feature>